<dbReference type="InterPro" id="IPR004838">
    <property type="entry name" value="NHTrfase_class1_PyrdxlP-BS"/>
</dbReference>
<dbReference type="EC" id="2.6.1.-" evidence="3"/>
<dbReference type="InterPro" id="IPR015424">
    <property type="entry name" value="PyrdxlP-dep_Trfase"/>
</dbReference>
<dbReference type="PANTHER" id="PTHR42885">
    <property type="entry name" value="HISTIDINOL-PHOSPHATE AMINOTRANSFERASE-RELATED"/>
    <property type="match status" value="1"/>
</dbReference>
<evidence type="ECO:0000256" key="3">
    <source>
        <dbReference type="RuleBase" id="RU000481"/>
    </source>
</evidence>
<dbReference type="InterPro" id="IPR004839">
    <property type="entry name" value="Aminotransferase_I/II_large"/>
</dbReference>
<evidence type="ECO:0000256" key="2">
    <source>
        <dbReference type="ARBA" id="ARBA00022898"/>
    </source>
</evidence>
<reference evidence="6" key="1">
    <citation type="submission" date="2017-03" db="EMBL/GenBank/DDBJ databases">
        <authorList>
            <person name="Safronova V.I."/>
            <person name="Sazanova A.L."/>
            <person name="Chirak E.R."/>
        </authorList>
    </citation>
    <scope>NUCLEOTIDE SEQUENCE [LARGE SCALE GENOMIC DNA]</scope>
    <source>
        <strain evidence="6">Ach-343</strain>
    </source>
</reference>
<dbReference type="GO" id="GO:0030170">
    <property type="term" value="F:pyridoxal phosphate binding"/>
    <property type="evidence" value="ECO:0007669"/>
    <property type="project" value="InterPro"/>
</dbReference>
<dbReference type="Proteomes" id="UP000248616">
    <property type="component" value="Unassembled WGS sequence"/>
</dbReference>
<comment type="caution">
    <text evidence="5">The sequence shown here is derived from an EMBL/GenBank/DDBJ whole genome shotgun (WGS) entry which is preliminary data.</text>
</comment>
<organism evidence="5 6">
    <name type="scientific">Mesorhizobium kowhaii</name>
    <dbReference type="NCBI Taxonomy" id="1300272"/>
    <lineage>
        <taxon>Bacteria</taxon>
        <taxon>Pseudomonadati</taxon>
        <taxon>Pseudomonadota</taxon>
        <taxon>Alphaproteobacteria</taxon>
        <taxon>Hyphomicrobiales</taxon>
        <taxon>Phyllobacteriaceae</taxon>
        <taxon>Mesorhizobium</taxon>
    </lineage>
</organism>
<dbReference type="OrthoDB" id="9799304at2"/>
<protein>
    <recommendedName>
        <fullName evidence="3">Aminotransferase</fullName>
        <ecNumber evidence="3">2.6.1.-</ecNumber>
    </recommendedName>
</protein>
<evidence type="ECO:0000256" key="1">
    <source>
        <dbReference type="ARBA" id="ARBA00001933"/>
    </source>
</evidence>
<accession>A0A2W7C5F7</accession>
<evidence type="ECO:0000259" key="4">
    <source>
        <dbReference type="Pfam" id="PF00155"/>
    </source>
</evidence>
<keyword evidence="3" id="KW-0808">Transferase</keyword>
<comment type="similarity">
    <text evidence="3">Belongs to the class-I pyridoxal-phosphate-dependent aminotransferase family.</text>
</comment>
<dbReference type="PANTHER" id="PTHR42885:SF1">
    <property type="entry name" value="THREONINE-PHOSPHATE DECARBOXYLASE"/>
    <property type="match status" value="1"/>
</dbReference>
<proteinExistence type="inferred from homology"/>
<dbReference type="AlphaFoldDB" id="A0A2W7C5F7"/>
<dbReference type="EMBL" id="MZXV01000038">
    <property type="protein sequence ID" value="PZV37058.1"/>
    <property type="molecule type" value="Genomic_DNA"/>
</dbReference>
<keyword evidence="2" id="KW-0663">Pyridoxal phosphate</keyword>
<feature type="domain" description="Aminotransferase class I/classII large" evidence="4">
    <location>
        <begin position="64"/>
        <end position="360"/>
    </location>
</feature>
<name>A0A2W7C5F7_9HYPH</name>
<sequence>MQPIPLPGEPLSRSLVDDFPGGYWRYGITDHVLLVNLYFPPHGFYTALGERLPELISCYPSPQPHLAEQLGSLISQDPRNLAVGNGVAELIHASIQALNWRLAVPTPSFNPYEQVVSPERLARFPLPAPDFELDVEKFAWHAIAHNADAVVVISPNNPTSRGVLRQELLHLTKILLARNIRIIVDESFVEFTPEGACGSVEDRIQEYPNLVIFKSLGKIFGVCGLRLGYMLASDQKLISSVRSNFPAWNVSTLGEFFLHALPSYQREAEESWTQVRRDRDQLYSELAKIPDMHVLRPDANFVFCRLPDDWPDGVALAEKLLAHHRVLIRHSGAKTLSKGTRYLRIAARTFDENRLLVERLQEVAET</sequence>
<dbReference type="Pfam" id="PF00155">
    <property type="entry name" value="Aminotran_1_2"/>
    <property type="match status" value="1"/>
</dbReference>
<dbReference type="Gene3D" id="3.40.640.10">
    <property type="entry name" value="Type I PLP-dependent aspartate aminotransferase-like (Major domain)"/>
    <property type="match status" value="1"/>
</dbReference>
<keyword evidence="6" id="KW-1185">Reference proteome</keyword>
<dbReference type="InterPro" id="IPR015421">
    <property type="entry name" value="PyrdxlP-dep_Trfase_major"/>
</dbReference>
<gene>
    <name evidence="5" type="ORF">B5V02_18495</name>
</gene>
<keyword evidence="3" id="KW-0032">Aminotransferase</keyword>
<dbReference type="Gene3D" id="3.90.1150.10">
    <property type="entry name" value="Aspartate Aminotransferase, domain 1"/>
    <property type="match status" value="1"/>
</dbReference>
<dbReference type="RefSeq" id="WP_111545618.1">
    <property type="nucleotide sequence ID" value="NZ_MZXV01000038.1"/>
</dbReference>
<dbReference type="PROSITE" id="PS00105">
    <property type="entry name" value="AA_TRANSFER_CLASS_1"/>
    <property type="match status" value="1"/>
</dbReference>
<dbReference type="SUPFAM" id="SSF53383">
    <property type="entry name" value="PLP-dependent transferases"/>
    <property type="match status" value="1"/>
</dbReference>
<comment type="cofactor">
    <cofactor evidence="1 3">
        <name>pyridoxal 5'-phosphate</name>
        <dbReference type="ChEBI" id="CHEBI:597326"/>
    </cofactor>
</comment>
<dbReference type="GO" id="GO:0008483">
    <property type="term" value="F:transaminase activity"/>
    <property type="evidence" value="ECO:0007669"/>
    <property type="project" value="UniProtKB-KW"/>
</dbReference>
<dbReference type="InterPro" id="IPR015422">
    <property type="entry name" value="PyrdxlP-dep_Trfase_small"/>
</dbReference>
<evidence type="ECO:0000313" key="5">
    <source>
        <dbReference type="EMBL" id="PZV37058.1"/>
    </source>
</evidence>
<dbReference type="CDD" id="cd00609">
    <property type="entry name" value="AAT_like"/>
    <property type="match status" value="1"/>
</dbReference>
<evidence type="ECO:0000313" key="6">
    <source>
        <dbReference type="Proteomes" id="UP000248616"/>
    </source>
</evidence>